<evidence type="ECO:0000256" key="1">
    <source>
        <dbReference type="SAM" id="MobiDB-lite"/>
    </source>
</evidence>
<organism evidence="2 3">
    <name type="scientific">Colocasia esculenta</name>
    <name type="common">Wild taro</name>
    <name type="synonym">Arum esculentum</name>
    <dbReference type="NCBI Taxonomy" id="4460"/>
    <lineage>
        <taxon>Eukaryota</taxon>
        <taxon>Viridiplantae</taxon>
        <taxon>Streptophyta</taxon>
        <taxon>Embryophyta</taxon>
        <taxon>Tracheophyta</taxon>
        <taxon>Spermatophyta</taxon>
        <taxon>Magnoliopsida</taxon>
        <taxon>Liliopsida</taxon>
        <taxon>Araceae</taxon>
        <taxon>Aroideae</taxon>
        <taxon>Colocasieae</taxon>
        <taxon>Colocasia</taxon>
    </lineage>
</organism>
<comment type="caution">
    <text evidence="2">The sequence shown here is derived from an EMBL/GenBank/DDBJ whole genome shotgun (WGS) entry which is preliminary data.</text>
</comment>
<evidence type="ECO:0000313" key="3">
    <source>
        <dbReference type="Proteomes" id="UP000652761"/>
    </source>
</evidence>
<feature type="compositionally biased region" description="Basic and acidic residues" evidence="1">
    <location>
        <begin position="10"/>
        <end position="22"/>
    </location>
</feature>
<dbReference type="Proteomes" id="UP000652761">
    <property type="component" value="Unassembled WGS sequence"/>
</dbReference>
<evidence type="ECO:0000313" key="2">
    <source>
        <dbReference type="EMBL" id="MQL81848.1"/>
    </source>
</evidence>
<gene>
    <name evidence="2" type="ORF">Taro_014309</name>
</gene>
<name>A0A843UE66_COLES</name>
<reference evidence="2" key="1">
    <citation type="submission" date="2017-07" db="EMBL/GenBank/DDBJ databases">
        <title>Taro Niue Genome Assembly and Annotation.</title>
        <authorList>
            <person name="Atibalentja N."/>
            <person name="Keating K."/>
            <person name="Fields C.J."/>
        </authorList>
    </citation>
    <scope>NUCLEOTIDE SEQUENCE</scope>
    <source>
        <strain evidence="2">Niue_2</strain>
        <tissue evidence="2">Leaf</tissue>
    </source>
</reference>
<dbReference type="EMBL" id="NMUH01000591">
    <property type="protein sequence ID" value="MQL81848.1"/>
    <property type="molecule type" value="Genomic_DNA"/>
</dbReference>
<keyword evidence="3" id="KW-1185">Reference proteome</keyword>
<proteinExistence type="predicted"/>
<protein>
    <submittedName>
        <fullName evidence="2">Uncharacterized protein</fullName>
    </submittedName>
</protein>
<sequence length="127" mass="14161">MGSGQNATRGCEERDKAVRTGREIATGRSSRSEHDECAVVTRPQNAAYQAVVFTGFGYGLTHLWSTSSGWFVQVTADKKEKKNSLVWAIFCSPAAKNSSTRPQQDVNSSPRVWWRVFKHPWCLGVLL</sequence>
<feature type="region of interest" description="Disordered" evidence="1">
    <location>
        <begin position="1"/>
        <end position="36"/>
    </location>
</feature>
<accession>A0A843UE66</accession>
<dbReference type="AlphaFoldDB" id="A0A843UE66"/>